<feature type="transmembrane region" description="Helical" evidence="1">
    <location>
        <begin position="547"/>
        <end position="569"/>
    </location>
</feature>
<organism evidence="2 3">
    <name type="scientific">Candidatus Desulfatibia vada</name>
    <dbReference type="NCBI Taxonomy" id="2841696"/>
    <lineage>
        <taxon>Bacteria</taxon>
        <taxon>Pseudomonadati</taxon>
        <taxon>Thermodesulfobacteriota</taxon>
        <taxon>Desulfobacteria</taxon>
        <taxon>Desulfobacterales</taxon>
        <taxon>Desulfobacterales incertae sedis</taxon>
        <taxon>Candidatus Desulfatibia</taxon>
    </lineage>
</organism>
<dbReference type="AlphaFoldDB" id="A0A8J6TUY3"/>
<keyword evidence="1" id="KW-0472">Membrane</keyword>
<evidence type="ECO:0000313" key="2">
    <source>
        <dbReference type="EMBL" id="MBC8434435.1"/>
    </source>
</evidence>
<protein>
    <submittedName>
        <fullName evidence="2">Uncharacterized protein</fullName>
    </submittedName>
</protein>
<keyword evidence="1" id="KW-1133">Transmembrane helix</keyword>
<feature type="transmembrane region" description="Helical" evidence="1">
    <location>
        <begin position="663"/>
        <end position="686"/>
    </location>
</feature>
<feature type="transmembrane region" description="Helical" evidence="1">
    <location>
        <begin position="806"/>
        <end position="827"/>
    </location>
</feature>
<keyword evidence="1" id="KW-0812">Transmembrane</keyword>
<proteinExistence type="predicted"/>
<feature type="transmembrane region" description="Helical" evidence="1">
    <location>
        <begin position="622"/>
        <end position="643"/>
    </location>
</feature>
<comment type="caution">
    <text evidence="2">The sequence shown here is derived from an EMBL/GenBank/DDBJ whole genome shotgun (WGS) entry which is preliminary data.</text>
</comment>
<evidence type="ECO:0000313" key="3">
    <source>
        <dbReference type="Proteomes" id="UP000605201"/>
    </source>
</evidence>
<evidence type="ECO:0000256" key="1">
    <source>
        <dbReference type="SAM" id="Phobius"/>
    </source>
</evidence>
<feature type="transmembrane region" description="Helical" evidence="1">
    <location>
        <begin position="741"/>
        <end position="762"/>
    </location>
</feature>
<name>A0A8J6TUY3_9BACT</name>
<feature type="transmembrane region" description="Helical" evidence="1">
    <location>
        <begin position="385"/>
        <end position="407"/>
    </location>
</feature>
<dbReference type="EMBL" id="JACNIG010000441">
    <property type="protein sequence ID" value="MBC8434435.1"/>
    <property type="molecule type" value="Genomic_DNA"/>
</dbReference>
<feature type="transmembrane region" description="Helical" evidence="1">
    <location>
        <begin position="707"/>
        <end position="729"/>
    </location>
</feature>
<feature type="transmembrane region" description="Helical" evidence="1">
    <location>
        <begin position="769"/>
        <end position="786"/>
    </location>
</feature>
<feature type="transmembrane region" description="Helical" evidence="1">
    <location>
        <begin position="581"/>
        <end position="610"/>
    </location>
</feature>
<gene>
    <name evidence="2" type="ORF">H8D96_21210</name>
</gene>
<dbReference type="Proteomes" id="UP000605201">
    <property type="component" value="Unassembled WGS sequence"/>
</dbReference>
<accession>A0A8J6TUY3</accession>
<reference evidence="2 3" key="1">
    <citation type="submission" date="2020-08" db="EMBL/GenBank/DDBJ databases">
        <title>Bridging the membrane lipid divide: bacteria of the FCB group superphylum have the potential to synthesize archaeal ether lipids.</title>
        <authorList>
            <person name="Villanueva L."/>
            <person name="Von Meijenfeldt F.A.B."/>
            <person name="Westbye A.B."/>
            <person name="Yadav S."/>
            <person name="Hopmans E.C."/>
            <person name="Dutilh B.E."/>
            <person name="Sinninghe Damste J.S."/>
        </authorList>
    </citation>
    <scope>NUCLEOTIDE SEQUENCE [LARGE SCALE GENOMIC DNA]</scope>
    <source>
        <strain evidence="2">NIOZ-UU17</strain>
    </source>
</reference>
<sequence>MTIEYSVEVCKKLEDEFRSAELHRPMRVAQYDEGTELVYDVREVAGENQGRIRAVVVKFVGGGFAGQVYRVRIVQIDTPDGPIAGLEINGIYAMKILIPPSNFSRLFRNTLYWIGFQGPFQLQVNPAAARAGALWQKFIRRGAGILFGDEKAVVDIHATFVDHTLGSCGELSEWIDGRCWRLEIDDRLDFLEQWRQGKALDASQLGSPEYRAKYEFMHRFVELLHDMGGHEFARQYEWYTCKSQPNCLKRNNAGNDPASGLVAVDFRAGLALLPFLPMSPADIKLIFMGLGRGSLVQFDRGSLSKLERFIDVHSDDFADMRGMLDELKASERIYRDSVPDITHNHLRLLYSRPLWSTILKSAVTGWQVQNIVDDEWAQKLESSRVLTTLFFLMGLIPLLGTFLRRLLGRADWRRHYTGMVSSWDYFKRTLNGKMAEKVILWHRESRVDADNALEVARSSRRYWNHFAVSLLPVGLHRLTTDWQYAKERLHYLFIRPIRLYFNPELREQWLRDMVTEGRKKHILSADDADIILSQADEPFIQKYLKSLAVHVCTLPVTQVVSVLIAIIYVNMHPEMPRAQSWGIGLGIIALFQVVPISPGSLVRGLYVLYLVVSERNFKDYNIAVFLGFFKYIGYLAFPIQMTYRYPVLARFMAGHWANETVHFVPVFGESGALLEHWVFCIFYNWPLTIRRRITKRVKLRAPLAKRFWHIGLYAFLAAGIFAMADFVYLKTAGTLPDLATIWWLAVLLPLVCGGLVTLGCGGAALGERFVGAAACGAAAGMLYTALPVLLNPSSAISASGIASNCLWRVFLFSIFSTMGAIVTELNIADPDLN</sequence>